<dbReference type="SMART" id="SM00419">
    <property type="entry name" value="HTH_CRP"/>
    <property type="match status" value="1"/>
</dbReference>
<gene>
    <name evidence="6" type="ORF">ML536_11580</name>
</gene>
<evidence type="ECO:0000259" key="4">
    <source>
        <dbReference type="PROSITE" id="PS50042"/>
    </source>
</evidence>
<dbReference type="AlphaFoldDB" id="A0AA41UBS6"/>
<keyword evidence="3" id="KW-0804">Transcription</keyword>
<dbReference type="GO" id="GO:0003677">
    <property type="term" value="F:DNA binding"/>
    <property type="evidence" value="ECO:0007669"/>
    <property type="project" value="UniProtKB-KW"/>
</dbReference>
<dbReference type="CDD" id="cd00038">
    <property type="entry name" value="CAP_ED"/>
    <property type="match status" value="1"/>
</dbReference>
<evidence type="ECO:0000256" key="3">
    <source>
        <dbReference type="ARBA" id="ARBA00023163"/>
    </source>
</evidence>
<dbReference type="PROSITE" id="PS50042">
    <property type="entry name" value="CNMP_BINDING_3"/>
    <property type="match status" value="1"/>
</dbReference>
<dbReference type="GO" id="GO:0005829">
    <property type="term" value="C:cytosol"/>
    <property type="evidence" value="ECO:0007669"/>
    <property type="project" value="TreeGrafter"/>
</dbReference>
<dbReference type="EMBL" id="JALAZD010000001">
    <property type="protein sequence ID" value="MCI0127467.1"/>
    <property type="molecule type" value="Genomic_DNA"/>
</dbReference>
<keyword evidence="1" id="KW-0805">Transcription regulation</keyword>
<dbReference type="PRINTS" id="PR00034">
    <property type="entry name" value="HTHCRP"/>
</dbReference>
<evidence type="ECO:0000256" key="2">
    <source>
        <dbReference type="ARBA" id="ARBA00023125"/>
    </source>
</evidence>
<dbReference type="InterPro" id="IPR036388">
    <property type="entry name" value="WH-like_DNA-bd_sf"/>
</dbReference>
<dbReference type="PROSITE" id="PS00042">
    <property type="entry name" value="HTH_CRP_1"/>
    <property type="match status" value="1"/>
</dbReference>
<reference evidence="6" key="1">
    <citation type="submission" date="2022-03" db="EMBL/GenBank/DDBJ databases">
        <title>The complete genome sequence of a Methyloterrigena soli.</title>
        <authorList>
            <person name="Zi Z."/>
        </authorList>
    </citation>
    <scope>NUCLEOTIDE SEQUENCE</scope>
    <source>
        <strain evidence="6">M48</strain>
    </source>
</reference>
<dbReference type="Gene3D" id="2.60.120.10">
    <property type="entry name" value="Jelly Rolls"/>
    <property type="match status" value="1"/>
</dbReference>
<dbReference type="Gene3D" id="1.10.10.10">
    <property type="entry name" value="Winged helix-like DNA-binding domain superfamily/Winged helix DNA-binding domain"/>
    <property type="match status" value="1"/>
</dbReference>
<dbReference type="PANTHER" id="PTHR24567">
    <property type="entry name" value="CRP FAMILY TRANSCRIPTIONAL REGULATORY PROTEIN"/>
    <property type="match status" value="1"/>
</dbReference>
<keyword evidence="7" id="KW-1185">Reference proteome</keyword>
<evidence type="ECO:0000259" key="5">
    <source>
        <dbReference type="PROSITE" id="PS51063"/>
    </source>
</evidence>
<comment type="caution">
    <text evidence="6">The sequence shown here is derived from an EMBL/GenBank/DDBJ whole genome shotgun (WGS) entry which is preliminary data.</text>
</comment>
<dbReference type="SMART" id="SM00100">
    <property type="entry name" value="cNMP"/>
    <property type="match status" value="1"/>
</dbReference>
<organism evidence="6 7">
    <name type="scientific">Paradevosia shaoguanensis</name>
    <dbReference type="NCBI Taxonomy" id="1335043"/>
    <lineage>
        <taxon>Bacteria</taxon>
        <taxon>Pseudomonadati</taxon>
        <taxon>Pseudomonadota</taxon>
        <taxon>Alphaproteobacteria</taxon>
        <taxon>Hyphomicrobiales</taxon>
        <taxon>Devosiaceae</taxon>
        <taxon>Paradevosia</taxon>
    </lineage>
</organism>
<dbReference type="SUPFAM" id="SSF46785">
    <property type="entry name" value="Winged helix' DNA-binding domain"/>
    <property type="match status" value="1"/>
</dbReference>
<feature type="domain" description="Cyclic nucleotide-binding" evidence="4">
    <location>
        <begin position="34"/>
        <end position="151"/>
    </location>
</feature>
<dbReference type="InterPro" id="IPR018490">
    <property type="entry name" value="cNMP-bd_dom_sf"/>
</dbReference>
<dbReference type="Pfam" id="PF13545">
    <property type="entry name" value="HTH_Crp_2"/>
    <property type="match status" value="1"/>
</dbReference>
<dbReference type="CDD" id="cd00092">
    <property type="entry name" value="HTH_CRP"/>
    <property type="match status" value="1"/>
</dbReference>
<dbReference type="Pfam" id="PF00027">
    <property type="entry name" value="cNMP_binding"/>
    <property type="match status" value="1"/>
</dbReference>
<name>A0AA41UBS6_9HYPH</name>
<dbReference type="InterPro" id="IPR012318">
    <property type="entry name" value="HTH_CRP"/>
</dbReference>
<dbReference type="InterPro" id="IPR000595">
    <property type="entry name" value="cNMP-bd_dom"/>
</dbReference>
<evidence type="ECO:0000313" key="6">
    <source>
        <dbReference type="EMBL" id="MCI0127467.1"/>
    </source>
</evidence>
<accession>A0AA41UBS6</accession>
<dbReference type="PANTHER" id="PTHR24567:SF75">
    <property type="entry name" value="FUMARATE AND NITRATE REDUCTION REGULATORY PROTEIN"/>
    <property type="match status" value="1"/>
</dbReference>
<protein>
    <submittedName>
        <fullName evidence="6">Crp/Fnr family transcriptional regulator</fullName>
    </submittedName>
</protein>
<feature type="domain" description="HTH crp-type" evidence="5">
    <location>
        <begin position="165"/>
        <end position="241"/>
    </location>
</feature>
<keyword evidence="2" id="KW-0238">DNA-binding</keyword>
<evidence type="ECO:0000256" key="1">
    <source>
        <dbReference type="ARBA" id="ARBA00023015"/>
    </source>
</evidence>
<dbReference type="InterPro" id="IPR050397">
    <property type="entry name" value="Env_Response_Regulators"/>
</dbReference>
<evidence type="ECO:0000313" key="7">
    <source>
        <dbReference type="Proteomes" id="UP001156140"/>
    </source>
</evidence>
<dbReference type="SUPFAM" id="SSF51206">
    <property type="entry name" value="cAMP-binding domain-like"/>
    <property type="match status" value="1"/>
</dbReference>
<dbReference type="Proteomes" id="UP001156140">
    <property type="component" value="Unassembled WGS sequence"/>
</dbReference>
<dbReference type="GO" id="GO:0003700">
    <property type="term" value="F:DNA-binding transcription factor activity"/>
    <property type="evidence" value="ECO:0007669"/>
    <property type="project" value="InterPro"/>
</dbReference>
<dbReference type="InterPro" id="IPR036390">
    <property type="entry name" value="WH_DNA-bd_sf"/>
</dbReference>
<dbReference type="PROSITE" id="PS51063">
    <property type="entry name" value="HTH_CRP_2"/>
    <property type="match status" value="1"/>
</dbReference>
<dbReference type="InterPro" id="IPR018335">
    <property type="entry name" value="Tscrpt_reg_HTH_Crp-type_CS"/>
</dbReference>
<dbReference type="InterPro" id="IPR014710">
    <property type="entry name" value="RmlC-like_jellyroll"/>
</dbReference>
<sequence>MLPVRIGLVIARKDIHNSNVPVLCQSCEARHRGLCGALDPEQLSELARSTRVVRHEAGEQLVREADEPGAYANVMAGVVKLTKTLEDGRRQVVGLQFAPDFLGRLYGTENHLGAEAASDVELCRVPRAALEKLVGENPALENRLMRQALRELDEARDWIVTLGRKSAEEKVASFLYLIATHANPRAAQGGRAEFRLPLSRADIADFLGLTIETVSRQLTRLKGAGVIEIDKLRDIVVPDLAVLEERCG</sequence>
<proteinExistence type="predicted"/>